<name>A0ABV5F1N3_9FLAO</name>
<dbReference type="InterPro" id="IPR011652">
    <property type="entry name" value="MORN_2"/>
</dbReference>
<gene>
    <name evidence="2" type="ORF">ACFFVB_09675</name>
</gene>
<dbReference type="Pfam" id="PF03544">
    <property type="entry name" value="TonB_C"/>
    <property type="match status" value="1"/>
</dbReference>
<dbReference type="Gene3D" id="2.20.110.10">
    <property type="entry name" value="Histone H3 K4-specific methyltransferase SET7/9 N-terminal domain"/>
    <property type="match status" value="1"/>
</dbReference>
<dbReference type="SUPFAM" id="SSF82185">
    <property type="entry name" value="Histone H3 K4-specific methyltransferase SET7/9 N-terminal domain"/>
    <property type="match status" value="2"/>
</dbReference>
<sequence>MKIFITCVIALYSICMCAQRLHEDGPFKLYYENGNLKAEGVYKNNSKVGRWNDYFSNGQLEKERFYHENRDWAGFIRTYSEDGILVREEQLNHEGNIEVKHYFEDGSVHRAYLKKPVNEGKSFLLTGLYQEYYANGVLKVESHFSENELIGTWKQYYPNKNIEWEVNYVDSYKQGLYKQFYENGHLKIEGINDLDLKNGDEKHFDSNGNLRQTLKYKKGSLKNASKDSDQVEIPEGVLERVPIYPGCEGALGNAGKKKCMSSKIARFVGRKFNNSFKSDTNLRGIQKIHVIFKIDKNGHAIDVSARSVHEAFETEAIRVINLLPQMIPGYQFGEPVEVPYSFPINFKI</sequence>
<protein>
    <submittedName>
        <fullName evidence="2">Energy transducer TonB</fullName>
    </submittedName>
</protein>
<organism evidence="2 3">
    <name type="scientific">Formosa undariae</name>
    <dbReference type="NCBI Taxonomy" id="1325436"/>
    <lineage>
        <taxon>Bacteria</taxon>
        <taxon>Pseudomonadati</taxon>
        <taxon>Bacteroidota</taxon>
        <taxon>Flavobacteriia</taxon>
        <taxon>Flavobacteriales</taxon>
        <taxon>Flavobacteriaceae</taxon>
        <taxon>Formosa</taxon>
    </lineage>
</organism>
<dbReference type="EMBL" id="JBHMEZ010000011">
    <property type="protein sequence ID" value="MFB9053346.1"/>
    <property type="molecule type" value="Genomic_DNA"/>
</dbReference>
<reference evidence="2 3" key="1">
    <citation type="submission" date="2024-09" db="EMBL/GenBank/DDBJ databases">
        <authorList>
            <person name="Sun Q."/>
            <person name="Mori K."/>
        </authorList>
    </citation>
    <scope>NUCLEOTIDE SEQUENCE [LARGE SCALE GENOMIC DNA]</scope>
    <source>
        <strain evidence="2 3">CECT 8286</strain>
    </source>
</reference>
<dbReference type="SUPFAM" id="SSF74653">
    <property type="entry name" value="TolA/TonB C-terminal domain"/>
    <property type="match status" value="1"/>
</dbReference>
<accession>A0ABV5F1N3</accession>
<comment type="caution">
    <text evidence="2">The sequence shown here is derived from an EMBL/GenBank/DDBJ whole genome shotgun (WGS) entry which is preliminary data.</text>
</comment>
<dbReference type="Proteomes" id="UP001589605">
    <property type="component" value="Unassembled WGS sequence"/>
</dbReference>
<dbReference type="Gene3D" id="3.90.930.1">
    <property type="match status" value="1"/>
</dbReference>
<feature type="domain" description="TonB C-terminal" evidence="1">
    <location>
        <begin position="288"/>
        <end position="348"/>
    </location>
</feature>
<dbReference type="Gene3D" id="3.30.1150.10">
    <property type="match status" value="1"/>
</dbReference>
<proteinExistence type="predicted"/>
<evidence type="ECO:0000259" key="1">
    <source>
        <dbReference type="Pfam" id="PF03544"/>
    </source>
</evidence>
<dbReference type="InterPro" id="IPR037682">
    <property type="entry name" value="TonB_C"/>
</dbReference>
<dbReference type="Pfam" id="PF07661">
    <property type="entry name" value="MORN_2"/>
    <property type="match status" value="6"/>
</dbReference>
<evidence type="ECO:0000313" key="2">
    <source>
        <dbReference type="EMBL" id="MFB9053346.1"/>
    </source>
</evidence>
<evidence type="ECO:0000313" key="3">
    <source>
        <dbReference type="Proteomes" id="UP001589605"/>
    </source>
</evidence>
<dbReference type="RefSeq" id="WP_382382519.1">
    <property type="nucleotide sequence ID" value="NZ_JBHMEZ010000011.1"/>
</dbReference>
<keyword evidence="3" id="KW-1185">Reference proteome</keyword>